<dbReference type="CDD" id="cd07377">
    <property type="entry name" value="WHTH_GntR"/>
    <property type="match status" value="1"/>
</dbReference>
<feature type="domain" description="HTH gntR-type" evidence="5">
    <location>
        <begin position="7"/>
        <end position="75"/>
    </location>
</feature>
<dbReference type="PROSITE" id="PS50949">
    <property type="entry name" value="HTH_GNTR"/>
    <property type="match status" value="1"/>
</dbReference>
<organism evidence="6 7">
    <name type="scientific">Caenispirillum salinarum AK4</name>
    <dbReference type="NCBI Taxonomy" id="1238182"/>
    <lineage>
        <taxon>Bacteria</taxon>
        <taxon>Pseudomonadati</taxon>
        <taxon>Pseudomonadota</taxon>
        <taxon>Alphaproteobacteria</taxon>
        <taxon>Rhodospirillales</taxon>
        <taxon>Novispirillaceae</taxon>
        <taxon>Caenispirillum</taxon>
    </lineage>
</organism>
<dbReference type="FunFam" id="1.10.10.10:FF:000079">
    <property type="entry name" value="GntR family transcriptional regulator"/>
    <property type="match status" value="1"/>
</dbReference>
<dbReference type="EMBL" id="ANHY01000002">
    <property type="protein sequence ID" value="EKV32800.1"/>
    <property type="molecule type" value="Genomic_DNA"/>
</dbReference>
<dbReference type="InterPro" id="IPR036390">
    <property type="entry name" value="WH_DNA-bd_sf"/>
</dbReference>
<dbReference type="OrthoDB" id="9808698at2"/>
<dbReference type="Gene3D" id="1.10.10.10">
    <property type="entry name" value="Winged helix-like DNA-binding domain superfamily/Winged helix DNA-binding domain"/>
    <property type="match status" value="1"/>
</dbReference>
<protein>
    <recommendedName>
        <fullName evidence="4">Histidine utilization repressor</fullName>
    </recommendedName>
</protein>
<keyword evidence="7" id="KW-1185">Reference proteome</keyword>
<dbReference type="NCBIfam" id="TIGR02018">
    <property type="entry name" value="his_ut_repres"/>
    <property type="match status" value="1"/>
</dbReference>
<dbReference type="Proteomes" id="UP000009881">
    <property type="component" value="Unassembled WGS sequence"/>
</dbReference>
<name>K9H3F5_9PROT</name>
<dbReference type="AlphaFoldDB" id="K9H3F5"/>
<dbReference type="InterPro" id="IPR036388">
    <property type="entry name" value="WH-like_DNA-bd_sf"/>
</dbReference>
<evidence type="ECO:0000256" key="2">
    <source>
        <dbReference type="ARBA" id="ARBA00023125"/>
    </source>
</evidence>
<dbReference type="RefSeq" id="WP_009538627.1">
    <property type="nucleotide sequence ID" value="NZ_ANHY01000002.1"/>
</dbReference>
<sequence>MKVSASQPRYRQIKETLRNRILSGEWPEGFQLPSENQLLKEFSVSRMTVHRALRELTDEGVLTRVQGVGTFVAERAASAEILELRPVSDEIAARGNRHSCRVDLLEEATADARLARSFNLPAGARLFHSVVVHYENEVPLQYEDRWVNPNIAPRYLEQDFRSKTPTEYLTDLERTPEVEHMIEAALPGATAARLLNIPESEPCLRLTRRTWVRGHVVTLALLVHPGTRYRLGTRFTARPGQVPLDIAL</sequence>
<dbReference type="PANTHER" id="PTHR44846">
    <property type="entry name" value="MANNOSYL-D-GLYCERATE TRANSPORT/METABOLISM SYSTEM REPRESSOR MNGR-RELATED"/>
    <property type="match status" value="1"/>
</dbReference>
<dbReference type="GO" id="GO:0003677">
    <property type="term" value="F:DNA binding"/>
    <property type="evidence" value="ECO:0007669"/>
    <property type="project" value="UniProtKB-UniRule"/>
</dbReference>
<dbReference type="SMART" id="SM00345">
    <property type="entry name" value="HTH_GNTR"/>
    <property type="match status" value="1"/>
</dbReference>
<evidence type="ECO:0000259" key="5">
    <source>
        <dbReference type="PROSITE" id="PS50949"/>
    </source>
</evidence>
<dbReference type="InterPro" id="IPR028978">
    <property type="entry name" value="Chorismate_lyase_/UTRA_dom_sf"/>
</dbReference>
<accession>K9H3F5</accession>
<dbReference type="SUPFAM" id="SSF46785">
    <property type="entry name" value="Winged helix' DNA-binding domain"/>
    <property type="match status" value="1"/>
</dbReference>
<reference evidence="6 7" key="1">
    <citation type="journal article" date="2013" name="Genome Announc.">
        <title>Draft Genome Sequence of an Alphaproteobacterium, Caenispirillum salinarum AK4(T), Isolated from a Solar Saltern.</title>
        <authorList>
            <person name="Khatri I."/>
            <person name="Singh A."/>
            <person name="Korpole S."/>
            <person name="Pinnaka A.K."/>
            <person name="Subramanian S."/>
        </authorList>
    </citation>
    <scope>NUCLEOTIDE SEQUENCE [LARGE SCALE GENOMIC DNA]</scope>
    <source>
        <strain evidence="6 7">AK4</strain>
    </source>
</reference>
<evidence type="ECO:0000256" key="1">
    <source>
        <dbReference type="ARBA" id="ARBA00023015"/>
    </source>
</evidence>
<dbReference type="PATRIC" id="fig|1238182.3.peg.176"/>
<dbReference type="InterPro" id="IPR011663">
    <property type="entry name" value="UTRA"/>
</dbReference>
<dbReference type="SUPFAM" id="SSF64288">
    <property type="entry name" value="Chorismate lyase-like"/>
    <property type="match status" value="1"/>
</dbReference>
<comment type="caution">
    <text evidence="6">The sequence shown here is derived from an EMBL/GenBank/DDBJ whole genome shotgun (WGS) entry which is preliminary data.</text>
</comment>
<keyword evidence="2" id="KW-0238">DNA-binding</keyword>
<evidence type="ECO:0000313" key="6">
    <source>
        <dbReference type="EMBL" id="EKV32800.1"/>
    </source>
</evidence>
<proteinExistence type="predicted"/>
<dbReference type="GO" id="GO:0003700">
    <property type="term" value="F:DNA-binding transcription factor activity"/>
    <property type="evidence" value="ECO:0007669"/>
    <property type="project" value="UniProtKB-UniRule"/>
</dbReference>
<dbReference type="SMART" id="SM00866">
    <property type="entry name" value="UTRA"/>
    <property type="match status" value="1"/>
</dbReference>
<dbReference type="GO" id="GO:0045892">
    <property type="term" value="P:negative regulation of DNA-templated transcription"/>
    <property type="evidence" value="ECO:0007669"/>
    <property type="project" value="UniProtKB-UniRule"/>
</dbReference>
<dbReference type="Pfam" id="PF00392">
    <property type="entry name" value="GntR"/>
    <property type="match status" value="1"/>
</dbReference>
<evidence type="ECO:0000313" key="7">
    <source>
        <dbReference type="Proteomes" id="UP000009881"/>
    </source>
</evidence>
<dbReference type="InterPro" id="IPR010248">
    <property type="entry name" value="His_ut_repres"/>
</dbReference>
<dbReference type="Gene3D" id="3.40.1410.10">
    <property type="entry name" value="Chorismate lyase-like"/>
    <property type="match status" value="1"/>
</dbReference>
<dbReference type="PRINTS" id="PR00035">
    <property type="entry name" value="HTHGNTR"/>
</dbReference>
<evidence type="ECO:0000256" key="3">
    <source>
        <dbReference type="ARBA" id="ARBA00023163"/>
    </source>
</evidence>
<dbReference type="InterPro" id="IPR050679">
    <property type="entry name" value="Bact_HTH_transcr_reg"/>
</dbReference>
<keyword evidence="3" id="KW-0804">Transcription</keyword>
<evidence type="ECO:0000256" key="4">
    <source>
        <dbReference type="NCBIfam" id="TIGR02018"/>
    </source>
</evidence>
<gene>
    <name evidence="6" type="ORF">C882_1638</name>
</gene>
<keyword evidence="1" id="KW-0805">Transcription regulation</keyword>
<dbReference type="GO" id="GO:0006547">
    <property type="term" value="P:L-histidine metabolic process"/>
    <property type="evidence" value="ECO:0007669"/>
    <property type="project" value="UniProtKB-UniRule"/>
</dbReference>
<dbReference type="InterPro" id="IPR000524">
    <property type="entry name" value="Tscrpt_reg_HTH_GntR"/>
</dbReference>
<dbReference type="eggNOG" id="COG2188">
    <property type="taxonomic scope" value="Bacteria"/>
</dbReference>
<dbReference type="Pfam" id="PF07702">
    <property type="entry name" value="UTRA"/>
    <property type="match status" value="1"/>
</dbReference>
<dbReference type="PANTHER" id="PTHR44846:SF16">
    <property type="entry name" value="TRANSCRIPTIONAL REGULATOR PHNF-RELATED"/>
    <property type="match status" value="1"/>
</dbReference>
<dbReference type="STRING" id="1238182.C882_1638"/>